<evidence type="ECO:0000256" key="2">
    <source>
        <dbReference type="SAM" id="Phobius"/>
    </source>
</evidence>
<keyword evidence="4" id="KW-1185">Reference proteome</keyword>
<accession>A0AAN7WS79</accession>
<protein>
    <submittedName>
        <fullName evidence="3">Uncharacterized protein</fullName>
    </submittedName>
</protein>
<evidence type="ECO:0000313" key="4">
    <source>
        <dbReference type="Proteomes" id="UP001306508"/>
    </source>
</evidence>
<name>A0AAN7WS79_9SACH</name>
<keyword evidence="2" id="KW-0472">Membrane</keyword>
<organism evidence="3 4">
    <name type="scientific">Arxiozyma heterogenica</name>
    <dbReference type="NCBI Taxonomy" id="278026"/>
    <lineage>
        <taxon>Eukaryota</taxon>
        <taxon>Fungi</taxon>
        <taxon>Dikarya</taxon>
        <taxon>Ascomycota</taxon>
        <taxon>Saccharomycotina</taxon>
        <taxon>Saccharomycetes</taxon>
        <taxon>Saccharomycetales</taxon>
        <taxon>Saccharomycetaceae</taxon>
        <taxon>Arxiozyma</taxon>
    </lineage>
</organism>
<keyword evidence="2" id="KW-1133">Transmembrane helix</keyword>
<dbReference type="PANTHER" id="PTHR36089">
    <property type="entry name" value="CHITIN SYNTHASE 3 COMPLEX PROTEIN CSI2-RELATED"/>
    <property type="match status" value="1"/>
</dbReference>
<proteinExistence type="predicted"/>
<dbReference type="Proteomes" id="UP001306508">
    <property type="component" value="Unassembled WGS sequence"/>
</dbReference>
<dbReference type="GO" id="GO:0005935">
    <property type="term" value="C:cellular bud neck"/>
    <property type="evidence" value="ECO:0007669"/>
    <property type="project" value="TreeGrafter"/>
</dbReference>
<comment type="caution">
    <text evidence="3">The sequence shown here is derived from an EMBL/GenBank/DDBJ whole genome shotgun (WGS) entry which is preliminary data.</text>
</comment>
<dbReference type="PANTHER" id="PTHR36089:SF1">
    <property type="entry name" value="CHITIN SYNTHASE 3 COMPLEX PROTEIN CSI2-RELATED"/>
    <property type="match status" value="1"/>
</dbReference>
<dbReference type="InterPro" id="IPR051009">
    <property type="entry name" value="PRM"/>
</dbReference>
<gene>
    <name evidence="3" type="ORF">RI543_001589</name>
</gene>
<evidence type="ECO:0000313" key="3">
    <source>
        <dbReference type="EMBL" id="KAK5781192.1"/>
    </source>
</evidence>
<sequence length="294" mass="32766">MTSYVKIVIPNQKNAPYSYYYPGDINGTVYIAFGGVLGFLLFLIILIWSILSFKSWYEARTQKHYRDTLKQNYNNLMYTHTNGSDDYFTDDLFKDESKDPSSGAANSTSTSPSHSYNSRSSIQSSSHVSDISEKLLKQKQAQQGVASSITRKSKVFVNSHNSSLSNLTNNCSTNNTNTNEEYQELFVSPTEVLFNGNKFAHTRNNSYSSITLSASSISSSPMRTFGPFLNNNNNNSNRENISIPSITLNSGTPIHIGTSTPMGNSKINNNTNTNVKSKKFRPPSVHLDQLLDQQ</sequence>
<feature type="transmembrane region" description="Helical" evidence="2">
    <location>
        <begin position="29"/>
        <end position="53"/>
    </location>
</feature>
<evidence type="ECO:0000256" key="1">
    <source>
        <dbReference type="SAM" id="MobiDB-lite"/>
    </source>
</evidence>
<feature type="region of interest" description="Disordered" evidence="1">
    <location>
        <begin position="98"/>
        <end position="122"/>
    </location>
</feature>
<feature type="compositionally biased region" description="Low complexity" evidence="1">
    <location>
        <begin position="107"/>
        <end position="122"/>
    </location>
</feature>
<feature type="compositionally biased region" description="Low complexity" evidence="1">
    <location>
        <begin position="264"/>
        <end position="275"/>
    </location>
</feature>
<dbReference type="AlphaFoldDB" id="A0AAN7WS79"/>
<feature type="region of interest" description="Disordered" evidence="1">
    <location>
        <begin position="258"/>
        <end position="294"/>
    </location>
</feature>
<reference evidence="4" key="1">
    <citation type="submission" date="2023-07" db="EMBL/GenBank/DDBJ databases">
        <title>A draft genome of Kazachstania heterogenica Y-27499.</title>
        <authorList>
            <person name="Donic C."/>
            <person name="Kralova J.S."/>
            <person name="Fidel L."/>
            <person name="Ben-Dor S."/>
            <person name="Jung S."/>
        </authorList>
    </citation>
    <scope>NUCLEOTIDE SEQUENCE [LARGE SCALE GENOMIC DNA]</scope>
    <source>
        <strain evidence="4">Y27499</strain>
    </source>
</reference>
<dbReference type="EMBL" id="JAWIZZ010000038">
    <property type="protein sequence ID" value="KAK5781192.1"/>
    <property type="molecule type" value="Genomic_DNA"/>
</dbReference>
<dbReference type="GO" id="GO:0000324">
    <property type="term" value="C:fungal-type vacuole"/>
    <property type="evidence" value="ECO:0007669"/>
    <property type="project" value="TreeGrafter"/>
</dbReference>
<keyword evidence="2" id="KW-0812">Transmembrane</keyword>